<dbReference type="PANTHER" id="PTHR10219">
    <property type="entry name" value="GLYCOLIPID TRANSFER PROTEIN-RELATED"/>
    <property type="match status" value="1"/>
</dbReference>
<evidence type="ECO:0000313" key="3">
    <source>
        <dbReference type="EMBL" id="POY70143.1"/>
    </source>
</evidence>
<evidence type="ECO:0000313" key="4">
    <source>
        <dbReference type="Proteomes" id="UP000237144"/>
    </source>
</evidence>
<proteinExistence type="predicted"/>
<dbReference type="OrthoDB" id="205255at2759"/>
<dbReference type="AlphaFoldDB" id="A0A2S5B033"/>
<dbReference type="GO" id="GO:0016020">
    <property type="term" value="C:membrane"/>
    <property type="evidence" value="ECO:0007669"/>
    <property type="project" value="TreeGrafter"/>
</dbReference>
<dbReference type="InterPro" id="IPR036497">
    <property type="entry name" value="GLTP_sf"/>
</dbReference>
<gene>
    <name evidence="3" type="ORF">BMF94_6726</name>
</gene>
<dbReference type="EMBL" id="PJQD01000140">
    <property type="protein sequence ID" value="POY70143.1"/>
    <property type="molecule type" value="Genomic_DNA"/>
</dbReference>
<feature type="domain" description="Glycolipid transfer protein" evidence="2">
    <location>
        <begin position="27"/>
        <end position="165"/>
    </location>
</feature>
<dbReference type="GO" id="GO:1902387">
    <property type="term" value="F:ceramide 1-phosphate binding"/>
    <property type="evidence" value="ECO:0007669"/>
    <property type="project" value="TreeGrafter"/>
</dbReference>
<evidence type="ECO:0000259" key="2">
    <source>
        <dbReference type="Pfam" id="PF08718"/>
    </source>
</evidence>
<dbReference type="Pfam" id="PF08718">
    <property type="entry name" value="GLTP"/>
    <property type="match status" value="1"/>
</dbReference>
<name>A0A2S5B033_9BASI</name>
<dbReference type="SUPFAM" id="SSF110004">
    <property type="entry name" value="Glycolipid transfer protein, GLTP"/>
    <property type="match status" value="1"/>
</dbReference>
<sequence length="202" mass="22278">MSTYFETVNKSSRGQSFVDVPVTDAGVDTVQFLEATEGMISLFDLLGNPAFTVVQNDMRGNVAKIRARFDAAPSQSATLEQLVENEKGEKKRTATEGLLWLLRGLKFTQVALSRSQADKSEELTVSFTKAYEETLKKHHSFIVKGVFAVAMKACPYRKDFYAKLGPPTAPVDEELVKWNSALGSIIARLEAFYASGNHAKGF</sequence>
<reference evidence="3 4" key="1">
    <citation type="journal article" date="2018" name="Front. Microbiol.">
        <title>Prospects for Fungal Bioremediation of Acidic Radioactive Waste Sites: Characterization and Genome Sequence of Rhodotorula taiwanensis MD1149.</title>
        <authorList>
            <person name="Tkavc R."/>
            <person name="Matrosova V.Y."/>
            <person name="Grichenko O.E."/>
            <person name="Gostincar C."/>
            <person name="Volpe R.P."/>
            <person name="Klimenkova P."/>
            <person name="Gaidamakova E.K."/>
            <person name="Zhou C.E."/>
            <person name="Stewart B.J."/>
            <person name="Lyman M.G."/>
            <person name="Malfatti S.A."/>
            <person name="Rubinfeld B."/>
            <person name="Courtot M."/>
            <person name="Singh J."/>
            <person name="Dalgard C.L."/>
            <person name="Hamilton T."/>
            <person name="Frey K.G."/>
            <person name="Gunde-Cimerman N."/>
            <person name="Dugan L."/>
            <person name="Daly M.J."/>
        </authorList>
    </citation>
    <scope>NUCLEOTIDE SEQUENCE [LARGE SCALE GENOMIC DNA]</scope>
    <source>
        <strain evidence="3 4">MD1149</strain>
    </source>
</reference>
<dbReference type="FunFam" id="1.10.3520.10:FF:000001">
    <property type="entry name" value="Pleckstrin domain-containing family A member 8"/>
    <property type="match status" value="1"/>
</dbReference>
<comment type="caution">
    <text evidence="3">The sequence shown here is derived from an EMBL/GenBank/DDBJ whole genome shotgun (WGS) entry which is preliminary data.</text>
</comment>
<keyword evidence="4" id="KW-1185">Reference proteome</keyword>
<protein>
    <recommendedName>
        <fullName evidence="2">Glycolipid transfer protein domain-containing protein</fullName>
    </recommendedName>
</protein>
<accession>A0A2S5B033</accession>
<dbReference type="Proteomes" id="UP000237144">
    <property type="component" value="Unassembled WGS sequence"/>
</dbReference>
<dbReference type="STRING" id="741276.A0A2S5B033"/>
<dbReference type="GO" id="GO:0005829">
    <property type="term" value="C:cytosol"/>
    <property type="evidence" value="ECO:0007669"/>
    <property type="project" value="TreeGrafter"/>
</dbReference>
<keyword evidence="1" id="KW-0813">Transport</keyword>
<dbReference type="PANTHER" id="PTHR10219:SF25">
    <property type="entry name" value="PLECKSTRIN HOMOLOGY DOMAIN-CONTAINING FAMILY A MEMBER 8"/>
    <property type="match status" value="1"/>
</dbReference>
<organism evidence="3 4">
    <name type="scientific">Rhodotorula taiwanensis</name>
    <dbReference type="NCBI Taxonomy" id="741276"/>
    <lineage>
        <taxon>Eukaryota</taxon>
        <taxon>Fungi</taxon>
        <taxon>Dikarya</taxon>
        <taxon>Basidiomycota</taxon>
        <taxon>Pucciniomycotina</taxon>
        <taxon>Microbotryomycetes</taxon>
        <taxon>Sporidiobolales</taxon>
        <taxon>Sporidiobolaceae</taxon>
        <taxon>Rhodotorula</taxon>
    </lineage>
</organism>
<dbReference type="GO" id="GO:1902388">
    <property type="term" value="F:ceramide 1-phosphate transfer activity"/>
    <property type="evidence" value="ECO:0007669"/>
    <property type="project" value="TreeGrafter"/>
</dbReference>
<dbReference type="InterPro" id="IPR014830">
    <property type="entry name" value="Glycolipid_transfer_prot_dom"/>
</dbReference>
<dbReference type="Gene3D" id="1.10.3520.10">
    <property type="entry name" value="Glycolipid transfer protein"/>
    <property type="match status" value="1"/>
</dbReference>
<evidence type="ECO:0000256" key="1">
    <source>
        <dbReference type="ARBA" id="ARBA00022448"/>
    </source>
</evidence>